<organism evidence="4 5">
    <name type="scientific">Polynucleobacter paneuropaeus</name>
    <dbReference type="NCBI Taxonomy" id="2527775"/>
    <lineage>
        <taxon>Bacteria</taxon>
        <taxon>Pseudomonadati</taxon>
        <taxon>Pseudomonadota</taxon>
        <taxon>Betaproteobacteria</taxon>
        <taxon>Burkholderiales</taxon>
        <taxon>Burkholderiaceae</taxon>
        <taxon>Polynucleobacter</taxon>
    </lineage>
</organism>
<dbReference type="Pfam" id="PF02719">
    <property type="entry name" value="Polysacc_synt_2"/>
    <property type="match status" value="1"/>
</dbReference>
<dbReference type="PANTHER" id="PTHR43318:SF1">
    <property type="entry name" value="POLYSACCHARIDE BIOSYNTHESIS PROTEIN EPSC-RELATED"/>
    <property type="match status" value="1"/>
</dbReference>
<evidence type="ECO:0000313" key="5">
    <source>
        <dbReference type="Proteomes" id="UP000783102"/>
    </source>
</evidence>
<name>A0A9Q2ZVQ5_9BURK</name>
<dbReference type="InterPro" id="IPR003869">
    <property type="entry name" value="Polysac_CapD-like"/>
</dbReference>
<keyword evidence="2" id="KW-0472">Membrane</keyword>
<feature type="transmembrane region" description="Helical" evidence="2">
    <location>
        <begin position="121"/>
        <end position="142"/>
    </location>
</feature>
<dbReference type="PANTHER" id="PTHR43318">
    <property type="entry name" value="UDP-N-ACETYLGLUCOSAMINE 4,6-DEHYDRATASE"/>
    <property type="match status" value="1"/>
</dbReference>
<keyword evidence="2" id="KW-0812">Transmembrane</keyword>
<evidence type="ECO:0000256" key="1">
    <source>
        <dbReference type="ARBA" id="ARBA00007430"/>
    </source>
</evidence>
<protein>
    <submittedName>
        <fullName evidence="4">Polysaccharide biosynthesis protein</fullName>
    </submittedName>
</protein>
<dbReference type="EMBL" id="JAANEY010000001">
    <property type="protein sequence ID" value="MBT8552008.1"/>
    <property type="molecule type" value="Genomic_DNA"/>
</dbReference>
<feature type="transmembrane region" description="Helical" evidence="2">
    <location>
        <begin position="21"/>
        <end position="42"/>
    </location>
</feature>
<feature type="transmembrane region" description="Helical" evidence="2">
    <location>
        <begin position="54"/>
        <end position="74"/>
    </location>
</feature>
<dbReference type="InterPro" id="IPR051203">
    <property type="entry name" value="Polysaccharide_Synthase-Rel"/>
</dbReference>
<reference evidence="4" key="1">
    <citation type="journal article" date="2021" name="Genome Biol. Evol.">
        <title>Continental-Scale Gene Flow Prevents Allopatric Divergence of Pelagic Freshwater Bacteria.</title>
        <authorList>
            <person name="Hoetzinger M."/>
            <person name="Pitt A."/>
            <person name="Huemer A."/>
            <person name="Hahn M.W."/>
        </authorList>
    </citation>
    <scope>NUCLEOTIDE SEQUENCE</scope>
    <source>
        <strain evidence="4">SM1-W8</strain>
    </source>
</reference>
<accession>A0A9Q2ZVQ5</accession>
<evidence type="ECO:0000259" key="3">
    <source>
        <dbReference type="Pfam" id="PF02719"/>
    </source>
</evidence>
<feature type="transmembrane region" description="Helical" evidence="2">
    <location>
        <begin position="86"/>
        <end position="109"/>
    </location>
</feature>
<feature type="domain" description="Polysaccharide biosynthesis protein CapD-like" evidence="3">
    <location>
        <begin position="295"/>
        <end position="587"/>
    </location>
</feature>
<dbReference type="Gene3D" id="3.40.50.720">
    <property type="entry name" value="NAD(P)-binding Rossmann-like Domain"/>
    <property type="match status" value="2"/>
</dbReference>
<dbReference type="InterPro" id="IPR036291">
    <property type="entry name" value="NAD(P)-bd_dom_sf"/>
</dbReference>
<dbReference type="CDD" id="cd05237">
    <property type="entry name" value="UDP_invert_4-6DH_SDR_e"/>
    <property type="match status" value="1"/>
</dbReference>
<dbReference type="SUPFAM" id="SSF51735">
    <property type="entry name" value="NAD(P)-binding Rossmann-fold domains"/>
    <property type="match status" value="2"/>
</dbReference>
<sequence length="639" mass="70427">MLLNKLTMPLLRLPRLVKRGIVLFVDASLCVLSVYFAFYLRLGEWVPIFSISSWRPIWVVEASIMLSIPIFLSFGLYREIFRYSGWFALTTLAKAMLLYGLIFFIVFTFIGVQEVPRTIGIIQPLILLMLVGCIRAFASFWLSNSYRKQLKLASIPKVLIYGAGNAGRQLAAALSHSYEMQVVGFLDDDVRLHGSRLVGKYVYKPDSLADIISTLNIGGILLAIPSASRFRRNQIIELARQARVSIQTLPSMSDLASGKVGTQDLRSLDIDDLLGRESVLPNAELLSKNSYQKTVLITGAGGSIGSELCRQIIGQQPKALILLEQSEFALYKIHQDLIGQVEKFSSGDQVKVIPLLASVTNANQMRLIVNEYKPHIIYHAAAYKHVPLVESNAIEGVKNNVLGTLVVAQIAGELGVPNFILISTDKAVRPTNVMGASKRIAEMILQALAQIIPSTHFAMVRFGNVLDSSGSVVPKFRQQIKDGGPVTVTDFRITRYFMTIPEAAQLVIQAGALASGGEVFLLDMGESVKIVNLARRMIELSGLDIKDANNPDGDIEIAEIGLRPGEKLYEELLIAGEPDITSHPRIFKSHEDFLAWAVLEKRLVALEQAITANDQATLIGLLQELVPGFSRQEIDETAL</sequence>
<keyword evidence="2" id="KW-1133">Transmembrane helix</keyword>
<evidence type="ECO:0000256" key="2">
    <source>
        <dbReference type="SAM" id="Phobius"/>
    </source>
</evidence>
<comment type="caution">
    <text evidence="4">The sequence shown here is derived from an EMBL/GenBank/DDBJ whole genome shotgun (WGS) entry which is preliminary data.</text>
</comment>
<comment type="similarity">
    <text evidence="1">Belongs to the polysaccharide synthase family.</text>
</comment>
<evidence type="ECO:0000313" key="4">
    <source>
        <dbReference type="EMBL" id="MBT8552008.1"/>
    </source>
</evidence>
<dbReference type="Proteomes" id="UP000783102">
    <property type="component" value="Unassembled WGS sequence"/>
</dbReference>
<dbReference type="AlphaFoldDB" id="A0A9Q2ZVQ5"/>
<gene>
    <name evidence="4" type="ORF">G6731_08585</name>
</gene>
<proteinExistence type="inferred from homology"/>